<dbReference type="GO" id="GO:0016926">
    <property type="term" value="P:protein desumoylation"/>
    <property type="evidence" value="ECO:0007669"/>
    <property type="project" value="TreeGrafter"/>
</dbReference>
<dbReference type="PANTHER" id="PTHR46896:SF3">
    <property type="entry name" value="FI06413P-RELATED"/>
    <property type="match status" value="1"/>
</dbReference>
<evidence type="ECO:0000256" key="4">
    <source>
        <dbReference type="ARBA" id="ARBA00022786"/>
    </source>
</evidence>
<organism evidence="7 8">
    <name type="scientific">Lepeophtheirus salmonis</name>
    <name type="common">Salmon louse</name>
    <name type="synonym">Caligus salmonis</name>
    <dbReference type="NCBI Taxonomy" id="72036"/>
    <lineage>
        <taxon>Eukaryota</taxon>
        <taxon>Metazoa</taxon>
        <taxon>Ecdysozoa</taxon>
        <taxon>Arthropoda</taxon>
        <taxon>Crustacea</taxon>
        <taxon>Multicrustacea</taxon>
        <taxon>Hexanauplia</taxon>
        <taxon>Copepoda</taxon>
        <taxon>Siphonostomatoida</taxon>
        <taxon>Caligidae</taxon>
        <taxon>Lepeophtheirus</taxon>
    </lineage>
</organism>
<dbReference type="Pfam" id="PF02902">
    <property type="entry name" value="Peptidase_C48"/>
    <property type="match status" value="1"/>
</dbReference>
<dbReference type="GO" id="GO:0005634">
    <property type="term" value="C:nucleus"/>
    <property type="evidence" value="ECO:0007669"/>
    <property type="project" value="TreeGrafter"/>
</dbReference>
<comment type="similarity">
    <text evidence="1">Belongs to the peptidase C48 family.</text>
</comment>
<dbReference type="InterPro" id="IPR038765">
    <property type="entry name" value="Papain-like_cys_pep_sf"/>
</dbReference>
<dbReference type="GO" id="GO:0005737">
    <property type="term" value="C:cytoplasm"/>
    <property type="evidence" value="ECO:0007669"/>
    <property type="project" value="TreeGrafter"/>
</dbReference>
<dbReference type="Proteomes" id="UP000675881">
    <property type="component" value="Chromosome 7"/>
</dbReference>
<keyword evidence="4" id="KW-0833">Ubl conjugation pathway</keyword>
<dbReference type="PROSITE" id="PS50600">
    <property type="entry name" value="ULP_PROTEASE"/>
    <property type="match status" value="1"/>
</dbReference>
<feature type="domain" description="Ubiquitin-like protease family profile" evidence="6">
    <location>
        <begin position="33"/>
        <end position="213"/>
    </location>
</feature>
<dbReference type="InterPro" id="IPR051947">
    <property type="entry name" value="Sentrin-specific_protease"/>
</dbReference>
<evidence type="ECO:0000313" key="7">
    <source>
        <dbReference type="EMBL" id="CAF2992597.1"/>
    </source>
</evidence>
<keyword evidence="3" id="KW-0645">Protease</keyword>
<keyword evidence="2" id="KW-0597">Phosphoprotein</keyword>
<evidence type="ECO:0000256" key="5">
    <source>
        <dbReference type="ARBA" id="ARBA00022801"/>
    </source>
</evidence>
<evidence type="ECO:0000256" key="3">
    <source>
        <dbReference type="ARBA" id="ARBA00022670"/>
    </source>
</evidence>
<dbReference type="GO" id="GO:0070139">
    <property type="term" value="F:SUMO-specific endopeptidase activity"/>
    <property type="evidence" value="ECO:0007669"/>
    <property type="project" value="TreeGrafter"/>
</dbReference>
<protein>
    <submittedName>
        <fullName evidence="7">SENP7</fullName>
        <ecNumber evidence="7">3.4.22.68</ecNumber>
    </submittedName>
</protein>
<dbReference type="GO" id="GO:0006508">
    <property type="term" value="P:proteolysis"/>
    <property type="evidence" value="ECO:0007669"/>
    <property type="project" value="UniProtKB-KW"/>
</dbReference>
<name>A0A7R8D1D9_LEPSM</name>
<accession>A0A7R8D1D9</accession>
<evidence type="ECO:0000259" key="6">
    <source>
        <dbReference type="PROSITE" id="PS50600"/>
    </source>
</evidence>
<dbReference type="SUPFAM" id="SSF54001">
    <property type="entry name" value="Cysteine proteinases"/>
    <property type="match status" value="1"/>
</dbReference>
<proteinExistence type="inferred from homology"/>
<reference evidence="7" key="1">
    <citation type="submission" date="2021-02" db="EMBL/GenBank/DDBJ databases">
        <authorList>
            <person name="Bekaert M."/>
        </authorList>
    </citation>
    <scope>NUCLEOTIDE SEQUENCE</scope>
    <source>
        <strain evidence="7">IoA-00</strain>
    </source>
</reference>
<gene>
    <name evidence="7" type="ORF">LSAA_13186</name>
</gene>
<dbReference type="EC" id="3.4.22.68" evidence="7"/>
<evidence type="ECO:0000313" key="8">
    <source>
        <dbReference type="Proteomes" id="UP000675881"/>
    </source>
</evidence>
<evidence type="ECO:0000256" key="1">
    <source>
        <dbReference type="ARBA" id="ARBA00005234"/>
    </source>
</evidence>
<dbReference type="PANTHER" id="PTHR46896">
    <property type="entry name" value="SENTRIN-SPECIFIC PROTEASE"/>
    <property type="match status" value="1"/>
</dbReference>
<keyword evidence="5 7" id="KW-0378">Hydrolase</keyword>
<dbReference type="OrthoDB" id="6346036at2759"/>
<keyword evidence="8" id="KW-1185">Reference proteome</keyword>
<sequence>MSSSREDQEVVEIDDDNLDCSGNEEVLLSYDGFVITSHDYCTLERGKFLNDSIIDFYLAWLLRDKVSESQRDEVHIFSSHFYSRLISKPLLNKKLRVGQRNLIFFRKKLLIIPICHKYHWFMILICNPGCVDLDEDDQKIRGEPFLVILDSFGQKRPKEVDTLRNYLEHEHMEKRESAFSFGSAAMRAIYPRLPQQKNSTDCGVFLLEYAERIMNKRAIFRWPALPDLSNWFSDTDVFSKRPEIAHLIQDLSKDTMQDKLSSASFPSISFAPIDVEEICDSSDEFYTPSTRKRHCRKDLDFIFKSNTLEDNKNRSSPPILRKKVSRKKQYL</sequence>
<dbReference type="InterPro" id="IPR003653">
    <property type="entry name" value="Peptidase_C48_C"/>
</dbReference>
<dbReference type="Gene3D" id="3.30.310.130">
    <property type="entry name" value="Ubiquitin-related"/>
    <property type="match status" value="1"/>
</dbReference>
<dbReference type="Gene3D" id="1.10.418.20">
    <property type="match status" value="1"/>
</dbReference>
<dbReference type="EMBL" id="HG994586">
    <property type="protein sequence ID" value="CAF2992597.1"/>
    <property type="molecule type" value="Genomic_DNA"/>
</dbReference>
<dbReference type="AlphaFoldDB" id="A0A7R8D1D9"/>
<evidence type="ECO:0000256" key="2">
    <source>
        <dbReference type="ARBA" id="ARBA00022553"/>
    </source>
</evidence>